<dbReference type="PROSITE" id="PS00729">
    <property type="entry name" value="AP_NUCLEASE_F2_1"/>
    <property type="match status" value="1"/>
</dbReference>
<dbReference type="EMBL" id="JAVFWL010000002">
    <property type="protein sequence ID" value="KAK6737437.1"/>
    <property type="molecule type" value="Genomic_DNA"/>
</dbReference>
<evidence type="ECO:0000256" key="6">
    <source>
        <dbReference type="ARBA" id="ARBA00022833"/>
    </source>
</evidence>
<comment type="cofactor">
    <cofactor evidence="1">
        <name>Zn(2+)</name>
        <dbReference type="ChEBI" id="CHEBI:29105"/>
    </cofactor>
</comment>
<evidence type="ECO:0000313" key="11">
    <source>
        <dbReference type="Proteomes" id="UP001303046"/>
    </source>
</evidence>
<evidence type="ECO:0000256" key="7">
    <source>
        <dbReference type="ARBA" id="ARBA00023204"/>
    </source>
</evidence>
<keyword evidence="4" id="KW-0227">DNA damage</keyword>
<dbReference type="NCBIfam" id="TIGR00587">
    <property type="entry name" value="nfo"/>
    <property type="match status" value="1"/>
</dbReference>
<dbReference type="PANTHER" id="PTHR21445">
    <property type="entry name" value="ENDONUCLEASE IV ENDODEOXYRIBONUCLEASE IV"/>
    <property type="match status" value="1"/>
</dbReference>
<evidence type="ECO:0000256" key="1">
    <source>
        <dbReference type="ARBA" id="ARBA00001947"/>
    </source>
</evidence>
<evidence type="ECO:0000256" key="5">
    <source>
        <dbReference type="ARBA" id="ARBA00022801"/>
    </source>
</evidence>
<accession>A0ABR1CG65</accession>
<keyword evidence="3" id="KW-0479">Metal-binding</keyword>
<gene>
    <name evidence="10" type="primary">Necator_chrII.g7670</name>
    <name evidence="10" type="ORF">RB195_019876</name>
</gene>
<comment type="caution">
    <text evidence="10">The sequence shown here is derived from an EMBL/GenBank/DDBJ whole genome shotgun (WGS) entry which is preliminary data.</text>
</comment>
<reference evidence="10 11" key="1">
    <citation type="submission" date="2023-08" db="EMBL/GenBank/DDBJ databases">
        <title>A Necator americanus chromosomal reference genome.</title>
        <authorList>
            <person name="Ilik V."/>
            <person name="Petrzelkova K.J."/>
            <person name="Pardy F."/>
            <person name="Fuh T."/>
            <person name="Niatou-Singa F.S."/>
            <person name="Gouil Q."/>
            <person name="Baker L."/>
            <person name="Ritchie M.E."/>
            <person name="Jex A.R."/>
            <person name="Gazzola D."/>
            <person name="Li H."/>
            <person name="Toshio Fujiwara R."/>
            <person name="Zhan B."/>
            <person name="Aroian R.V."/>
            <person name="Pafco B."/>
            <person name="Schwarz E.M."/>
        </authorList>
    </citation>
    <scope>NUCLEOTIDE SEQUENCE [LARGE SCALE GENOMIC DNA]</scope>
    <source>
        <strain evidence="10 11">Aroian</strain>
        <tissue evidence="10">Whole animal</tissue>
    </source>
</reference>
<evidence type="ECO:0000313" key="10">
    <source>
        <dbReference type="EMBL" id="KAK6737437.1"/>
    </source>
</evidence>
<dbReference type="NCBIfam" id="NF002199">
    <property type="entry name" value="PRK01060.1-4"/>
    <property type="match status" value="1"/>
</dbReference>
<name>A0ABR1CG65_NECAM</name>
<dbReference type="Proteomes" id="UP001303046">
    <property type="component" value="Unassembled WGS sequence"/>
</dbReference>
<organism evidence="10 11">
    <name type="scientific">Necator americanus</name>
    <name type="common">Human hookworm</name>
    <dbReference type="NCBI Taxonomy" id="51031"/>
    <lineage>
        <taxon>Eukaryota</taxon>
        <taxon>Metazoa</taxon>
        <taxon>Ecdysozoa</taxon>
        <taxon>Nematoda</taxon>
        <taxon>Chromadorea</taxon>
        <taxon>Rhabditida</taxon>
        <taxon>Rhabditina</taxon>
        <taxon>Rhabditomorpha</taxon>
        <taxon>Strongyloidea</taxon>
        <taxon>Ancylostomatidae</taxon>
        <taxon>Bunostominae</taxon>
        <taxon>Necator</taxon>
    </lineage>
</organism>
<dbReference type="PROSITE" id="PS00731">
    <property type="entry name" value="AP_NUCLEASE_F2_3"/>
    <property type="match status" value="1"/>
</dbReference>
<dbReference type="PANTHER" id="PTHR21445:SF0">
    <property type="entry name" value="APURINIC-APYRIMIDINIC ENDONUCLEASE"/>
    <property type="match status" value="1"/>
</dbReference>
<dbReference type="HAMAP" id="MF_00152">
    <property type="entry name" value="Nfo"/>
    <property type="match status" value="1"/>
</dbReference>
<evidence type="ECO:0000256" key="4">
    <source>
        <dbReference type="ARBA" id="ARBA00022763"/>
    </source>
</evidence>
<dbReference type="Gene3D" id="3.20.20.150">
    <property type="entry name" value="Divalent-metal-dependent TIM barrel enzymes"/>
    <property type="match status" value="1"/>
</dbReference>
<evidence type="ECO:0000256" key="8">
    <source>
        <dbReference type="SAM" id="MobiDB-lite"/>
    </source>
</evidence>
<dbReference type="PROSITE" id="PS51432">
    <property type="entry name" value="AP_NUCLEASE_F2_4"/>
    <property type="match status" value="1"/>
</dbReference>
<keyword evidence="6" id="KW-0862">Zinc</keyword>
<evidence type="ECO:0000256" key="3">
    <source>
        <dbReference type="ARBA" id="ARBA00022723"/>
    </source>
</evidence>
<evidence type="ECO:0000256" key="2">
    <source>
        <dbReference type="ARBA" id="ARBA00005340"/>
    </source>
</evidence>
<dbReference type="SUPFAM" id="SSF51658">
    <property type="entry name" value="Xylose isomerase-like"/>
    <property type="match status" value="1"/>
</dbReference>
<feature type="compositionally biased region" description="Basic and acidic residues" evidence="8">
    <location>
        <begin position="151"/>
        <end position="161"/>
    </location>
</feature>
<feature type="compositionally biased region" description="Basic residues" evidence="8">
    <location>
        <begin position="119"/>
        <end position="130"/>
    </location>
</feature>
<keyword evidence="11" id="KW-1185">Reference proteome</keyword>
<evidence type="ECO:0000259" key="9">
    <source>
        <dbReference type="Pfam" id="PF01261"/>
    </source>
</evidence>
<dbReference type="CDD" id="cd00019">
    <property type="entry name" value="AP2Ec"/>
    <property type="match status" value="1"/>
</dbReference>
<proteinExistence type="inferred from homology"/>
<sequence length="509" mass="57321">MRVDLIFVDEKCKGTLLSCYCRLDFNRIWDSELNNPTLMIGKERHFYLIEAMKKSRTRKIQKLDSSPIQRKEKEEEEMVTATVENHMKEELVDNPNDGGKGKRDRRDTEDRISAPEKKKQAKSVQSKKRTVAPSEMKTEQGSEETSANLESLDRGDEEKPMSKRRKKQGPQSGETRAILQEITTQSDENPVIKPEPTRKSKPIKSGESEILRNLRLTVGAKVLATAGNSKKNLGSHVSAAGSLEQAIYNARAEGNRCFALFVRNQRQWNSKPMEDATVERWNDALKETGFPLSQIVPHGSYLMNPGSPDPEKLQKSREAMVDECKRCERLGILYYNFHPGSTTGACTVEECLKIVAATVDYVVENTTRIILLIETMAGQGHTVGSTFEQIRDIISMVQNKDRVGVCIDTCHIFAAGYDIRNKESYNATMNKFDKIVGLKYLKAVHLNDSKGGVGCHADRHENIGKGKIGKNGFRCLMEDERLDGIPLILETPGVDYPGEMMTLYSLQKR</sequence>
<feature type="domain" description="Xylose isomerase-like TIM barrel" evidence="9">
    <location>
        <begin position="249"/>
        <end position="495"/>
    </location>
</feature>
<dbReference type="SMART" id="SM00518">
    <property type="entry name" value="AP2Ec"/>
    <property type="match status" value="1"/>
</dbReference>
<feature type="region of interest" description="Disordered" evidence="8">
    <location>
        <begin position="60"/>
        <end position="204"/>
    </location>
</feature>
<comment type="similarity">
    <text evidence="2">Belongs to the AP endonuclease 2 family.</text>
</comment>
<dbReference type="InterPro" id="IPR013022">
    <property type="entry name" value="Xyl_isomerase-like_TIM-brl"/>
</dbReference>
<dbReference type="InterPro" id="IPR018246">
    <property type="entry name" value="AP_endonuc_F2_Zn_BS"/>
</dbReference>
<keyword evidence="5" id="KW-0378">Hydrolase</keyword>
<keyword evidence="7" id="KW-0234">DNA repair</keyword>
<dbReference type="InterPro" id="IPR036237">
    <property type="entry name" value="Xyl_isomerase-like_sf"/>
</dbReference>
<feature type="compositionally biased region" description="Basic and acidic residues" evidence="8">
    <location>
        <begin position="99"/>
        <end position="118"/>
    </location>
</feature>
<dbReference type="Pfam" id="PF01261">
    <property type="entry name" value="AP_endonuc_2"/>
    <property type="match status" value="1"/>
</dbReference>
<dbReference type="PROSITE" id="PS00730">
    <property type="entry name" value="AP_NUCLEASE_F2_2"/>
    <property type="match status" value="1"/>
</dbReference>
<protein>
    <recommendedName>
        <fullName evidence="9">Xylose isomerase-like TIM barrel domain-containing protein</fullName>
    </recommendedName>
</protein>
<dbReference type="InterPro" id="IPR001719">
    <property type="entry name" value="AP_endonuc_2"/>
</dbReference>